<evidence type="ECO:0000313" key="2">
    <source>
        <dbReference type="Proteomes" id="UP000789396"/>
    </source>
</evidence>
<sequence>METSYLTQSNSNYCSSCRTIKQINEFENNNKTCIECLTRVNKGKKRKLQERNMDDIREMQENAIEPEELEDVVYKKLMDNIEDESSRMELN</sequence>
<keyword evidence="2" id="KW-1185">Reference proteome</keyword>
<accession>A0A9N9FVK2</accession>
<proteinExistence type="predicted"/>
<protein>
    <submittedName>
        <fullName evidence="1">14359_t:CDS:1</fullName>
    </submittedName>
</protein>
<organism evidence="1 2">
    <name type="scientific">Racocetra fulgida</name>
    <dbReference type="NCBI Taxonomy" id="60492"/>
    <lineage>
        <taxon>Eukaryota</taxon>
        <taxon>Fungi</taxon>
        <taxon>Fungi incertae sedis</taxon>
        <taxon>Mucoromycota</taxon>
        <taxon>Glomeromycotina</taxon>
        <taxon>Glomeromycetes</taxon>
        <taxon>Diversisporales</taxon>
        <taxon>Gigasporaceae</taxon>
        <taxon>Racocetra</taxon>
    </lineage>
</organism>
<name>A0A9N9FVK2_9GLOM</name>
<gene>
    <name evidence="1" type="ORF">RFULGI_LOCUS5040</name>
</gene>
<comment type="caution">
    <text evidence="1">The sequence shown here is derived from an EMBL/GenBank/DDBJ whole genome shotgun (WGS) entry which is preliminary data.</text>
</comment>
<reference evidence="1" key="1">
    <citation type="submission" date="2021-06" db="EMBL/GenBank/DDBJ databases">
        <authorList>
            <person name="Kallberg Y."/>
            <person name="Tangrot J."/>
            <person name="Rosling A."/>
        </authorList>
    </citation>
    <scope>NUCLEOTIDE SEQUENCE</scope>
    <source>
        <strain evidence="1">IN212</strain>
    </source>
</reference>
<dbReference type="AlphaFoldDB" id="A0A9N9FVK2"/>
<evidence type="ECO:0000313" key="1">
    <source>
        <dbReference type="EMBL" id="CAG8560563.1"/>
    </source>
</evidence>
<dbReference type="EMBL" id="CAJVPZ010005389">
    <property type="protein sequence ID" value="CAG8560563.1"/>
    <property type="molecule type" value="Genomic_DNA"/>
</dbReference>
<dbReference type="Proteomes" id="UP000789396">
    <property type="component" value="Unassembled WGS sequence"/>
</dbReference>
<feature type="non-terminal residue" evidence="1">
    <location>
        <position position="91"/>
    </location>
</feature>